<dbReference type="Pfam" id="PF13499">
    <property type="entry name" value="EF-hand_7"/>
    <property type="match status" value="1"/>
</dbReference>
<evidence type="ECO:0000259" key="2">
    <source>
        <dbReference type="PROSITE" id="PS50222"/>
    </source>
</evidence>
<evidence type="ECO:0000313" key="5">
    <source>
        <dbReference type="Proteomes" id="UP000663829"/>
    </source>
</evidence>
<dbReference type="AlphaFoldDB" id="A0A815LKD0"/>
<evidence type="ECO:0000313" key="4">
    <source>
        <dbReference type="EMBL" id="CAF4297017.1"/>
    </source>
</evidence>
<dbReference type="OrthoDB" id="427950at2759"/>
<dbReference type="PROSITE" id="PS50222">
    <property type="entry name" value="EF_HAND_2"/>
    <property type="match status" value="2"/>
</dbReference>
<accession>A0A815LKD0</accession>
<gene>
    <name evidence="3" type="ORF">GPM918_LOCUS33370</name>
    <name evidence="4" type="ORF">SRO942_LOCUS34052</name>
</gene>
<feature type="domain" description="EF-hand" evidence="2">
    <location>
        <begin position="60"/>
        <end position="95"/>
    </location>
</feature>
<organism evidence="3 5">
    <name type="scientific">Didymodactylos carnosus</name>
    <dbReference type="NCBI Taxonomy" id="1234261"/>
    <lineage>
        <taxon>Eukaryota</taxon>
        <taxon>Metazoa</taxon>
        <taxon>Spiralia</taxon>
        <taxon>Gnathifera</taxon>
        <taxon>Rotifera</taxon>
        <taxon>Eurotatoria</taxon>
        <taxon>Bdelloidea</taxon>
        <taxon>Philodinida</taxon>
        <taxon>Philodinidae</taxon>
        <taxon>Didymodactylos</taxon>
    </lineage>
</organism>
<dbReference type="CDD" id="cd00051">
    <property type="entry name" value="EFh"/>
    <property type="match status" value="1"/>
</dbReference>
<dbReference type="PROSITE" id="PS00018">
    <property type="entry name" value="EF_HAND_1"/>
    <property type="match status" value="2"/>
</dbReference>
<dbReference type="SUPFAM" id="SSF47473">
    <property type="entry name" value="EF-hand"/>
    <property type="match status" value="1"/>
</dbReference>
<dbReference type="Proteomes" id="UP000663829">
    <property type="component" value="Unassembled WGS sequence"/>
</dbReference>
<dbReference type="Proteomes" id="UP000681722">
    <property type="component" value="Unassembled WGS sequence"/>
</dbReference>
<evidence type="ECO:0000256" key="1">
    <source>
        <dbReference type="ARBA" id="ARBA00022837"/>
    </source>
</evidence>
<dbReference type="InterPro" id="IPR011992">
    <property type="entry name" value="EF-hand-dom_pair"/>
</dbReference>
<dbReference type="Gene3D" id="1.10.238.10">
    <property type="entry name" value="EF-hand"/>
    <property type="match status" value="1"/>
</dbReference>
<protein>
    <recommendedName>
        <fullName evidence="2">EF-hand domain-containing protein</fullName>
    </recommendedName>
</protein>
<dbReference type="EMBL" id="CAJNOQ010017704">
    <property type="protein sequence ID" value="CAF1405400.1"/>
    <property type="molecule type" value="Genomic_DNA"/>
</dbReference>
<reference evidence="3" key="1">
    <citation type="submission" date="2021-02" db="EMBL/GenBank/DDBJ databases">
        <authorList>
            <person name="Nowell W R."/>
        </authorList>
    </citation>
    <scope>NUCLEOTIDE SEQUENCE</scope>
</reference>
<comment type="caution">
    <text evidence="3">The sequence shown here is derived from an EMBL/GenBank/DDBJ whole genome shotgun (WGS) entry which is preliminary data.</text>
</comment>
<feature type="domain" description="EF-hand" evidence="2">
    <location>
        <begin position="28"/>
        <end position="57"/>
    </location>
</feature>
<dbReference type="InterPro" id="IPR002048">
    <property type="entry name" value="EF_hand_dom"/>
</dbReference>
<keyword evidence="1" id="KW-0106">Calcium</keyword>
<name>A0A815LKD0_9BILA</name>
<dbReference type="GO" id="GO:0005509">
    <property type="term" value="F:calcium ion binding"/>
    <property type="evidence" value="ECO:0007669"/>
    <property type="project" value="InterPro"/>
</dbReference>
<keyword evidence="5" id="KW-1185">Reference proteome</keyword>
<dbReference type="SMART" id="SM00054">
    <property type="entry name" value="EFh"/>
    <property type="match status" value="2"/>
</dbReference>
<sequence length="105" mass="11387">MSSAQEAANALPSNINTSALQGAFSNPMQLMSMLDKNGDGKITKEDLELLLKQFGINGTAAKVLAKYLFKQIDANKNGIIEPSDLVQASGLLLNLFKLKQERSDF</sequence>
<proteinExistence type="predicted"/>
<dbReference type="EMBL" id="CAJOBC010083124">
    <property type="protein sequence ID" value="CAF4297017.1"/>
    <property type="molecule type" value="Genomic_DNA"/>
</dbReference>
<dbReference type="InterPro" id="IPR018247">
    <property type="entry name" value="EF_Hand_1_Ca_BS"/>
</dbReference>
<evidence type="ECO:0000313" key="3">
    <source>
        <dbReference type="EMBL" id="CAF1405400.1"/>
    </source>
</evidence>